<dbReference type="EMBL" id="JAWDGP010006505">
    <property type="protein sequence ID" value="KAK3739714.1"/>
    <property type="molecule type" value="Genomic_DNA"/>
</dbReference>
<protein>
    <submittedName>
        <fullName evidence="2">Uncharacterized protein</fullName>
    </submittedName>
</protein>
<comment type="caution">
    <text evidence="2">The sequence shown here is derived from an EMBL/GenBank/DDBJ whole genome shotgun (WGS) entry which is preliminary data.</text>
</comment>
<accession>A0AAE0YBR6</accession>
<feature type="region of interest" description="Disordered" evidence="1">
    <location>
        <begin position="81"/>
        <end position="103"/>
    </location>
</feature>
<gene>
    <name evidence="2" type="ORF">RRG08_003945</name>
</gene>
<organism evidence="2 3">
    <name type="scientific">Elysia crispata</name>
    <name type="common">lettuce slug</name>
    <dbReference type="NCBI Taxonomy" id="231223"/>
    <lineage>
        <taxon>Eukaryota</taxon>
        <taxon>Metazoa</taxon>
        <taxon>Spiralia</taxon>
        <taxon>Lophotrochozoa</taxon>
        <taxon>Mollusca</taxon>
        <taxon>Gastropoda</taxon>
        <taxon>Heterobranchia</taxon>
        <taxon>Euthyneura</taxon>
        <taxon>Panpulmonata</taxon>
        <taxon>Sacoglossa</taxon>
        <taxon>Placobranchoidea</taxon>
        <taxon>Plakobranchidae</taxon>
        <taxon>Elysia</taxon>
    </lineage>
</organism>
<sequence>MALVAHLPEGVKRLSLPQGFSGLRASGRGSKLNLVLVLIGWDQTEARHVKDFNQPMQLCVIGTVVILIGVFLEEKRVGASAMRNGKELSRSDHSFSGYLSLAS</sequence>
<keyword evidence="3" id="KW-1185">Reference proteome</keyword>
<name>A0AAE0YBR6_9GAST</name>
<feature type="compositionally biased region" description="Basic and acidic residues" evidence="1">
    <location>
        <begin position="84"/>
        <end position="93"/>
    </location>
</feature>
<evidence type="ECO:0000256" key="1">
    <source>
        <dbReference type="SAM" id="MobiDB-lite"/>
    </source>
</evidence>
<reference evidence="2" key="1">
    <citation type="journal article" date="2023" name="G3 (Bethesda)">
        <title>A reference genome for the long-term kleptoplast-retaining sea slug Elysia crispata morphotype clarki.</title>
        <authorList>
            <person name="Eastman K.E."/>
            <person name="Pendleton A.L."/>
            <person name="Shaikh M.A."/>
            <person name="Suttiyut T."/>
            <person name="Ogas R."/>
            <person name="Tomko P."/>
            <person name="Gavelis G."/>
            <person name="Widhalm J.R."/>
            <person name="Wisecaver J.H."/>
        </authorList>
    </citation>
    <scope>NUCLEOTIDE SEQUENCE</scope>
    <source>
        <strain evidence="2">ECLA1</strain>
    </source>
</reference>
<proteinExistence type="predicted"/>
<evidence type="ECO:0000313" key="2">
    <source>
        <dbReference type="EMBL" id="KAK3739714.1"/>
    </source>
</evidence>
<dbReference type="AlphaFoldDB" id="A0AAE0YBR6"/>
<evidence type="ECO:0000313" key="3">
    <source>
        <dbReference type="Proteomes" id="UP001283361"/>
    </source>
</evidence>
<dbReference type="Proteomes" id="UP001283361">
    <property type="component" value="Unassembled WGS sequence"/>
</dbReference>